<evidence type="ECO:0000313" key="3">
    <source>
        <dbReference type="Proteomes" id="UP000729402"/>
    </source>
</evidence>
<accession>A0A8J5VVJ2</accession>
<dbReference type="OrthoDB" id="1931708at2759"/>
<evidence type="ECO:0000313" key="2">
    <source>
        <dbReference type="EMBL" id="KAG8083475.1"/>
    </source>
</evidence>
<dbReference type="PANTHER" id="PTHR43473:SF2">
    <property type="entry name" value="MAGNESIUM-CHELATASE SUBUNIT CHLD, CHLOROPLASTIC"/>
    <property type="match status" value="1"/>
</dbReference>
<dbReference type="AlphaFoldDB" id="A0A8J5VVJ2"/>
<comment type="caution">
    <text evidence="2">The sequence shown here is derived from an EMBL/GenBank/DDBJ whole genome shotgun (WGS) entry which is preliminary data.</text>
</comment>
<feature type="region of interest" description="Disordered" evidence="1">
    <location>
        <begin position="1"/>
        <end position="25"/>
    </location>
</feature>
<sequence length="225" mass="24355">MAPSGLAASAPSSSDQRPNAPRSSPQRLLVLGFSPPALFPFPSQHTARSGVAVRAIHVVALSARRPHHLCAIPASSPLSALQLISFLEIQISIALVTGLWRQLSRRSASFEHVYNYCGSEVRSRWEDGLSDQLQYDADGNLKTEIVKTPFVQIPLGITEDRLIGSVDVEASVRSGTIVFQPGLLSETHRGVPYVDEINLLDEGISNLLLNVLTEGVNIVERKGIS</sequence>
<organism evidence="2 3">
    <name type="scientific">Zizania palustris</name>
    <name type="common">Northern wild rice</name>
    <dbReference type="NCBI Taxonomy" id="103762"/>
    <lineage>
        <taxon>Eukaryota</taxon>
        <taxon>Viridiplantae</taxon>
        <taxon>Streptophyta</taxon>
        <taxon>Embryophyta</taxon>
        <taxon>Tracheophyta</taxon>
        <taxon>Spermatophyta</taxon>
        <taxon>Magnoliopsida</taxon>
        <taxon>Liliopsida</taxon>
        <taxon>Poales</taxon>
        <taxon>Poaceae</taxon>
        <taxon>BOP clade</taxon>
        <taxon>Oryzoideae</taxon>
        <taxon>Oryzeae</taxon>
        <taxon>Zizaniinae</taxon>
        <taxon>Zizania</taxon>
    </lineage>
</organism>
<protein>
    <submittedName>
        <fullName evidence="2">Uncharacterized protein</fullName>
    </submittedName>
</protein>
<feature type="compositionally biased region" description="Polar residues" evidence="1">
    <location>
        <begin position="15"/>
        <end position="25"/>
    </location>
</feature>
<gene>
    <name evidence="2" type="ORF">GUJ93_ZPchr0015g6643</name>
</gene>
<dbReference type="Proteomes" id="UP000729402">
    <property type="component" value="Unassembled WGS sequence"/>
</dbReference>
<reference evidence="2" key="1">
    <citation type="journal article" date="2021" name="bioRxiv">
        <title>Whole Genome Assembly and Annotation of Northern Wild Rice, Zizania palustris L., Supports a Whole Genome Duplication in the Zizania Genus.</title>
        <authorList>
            <person name="Haas M."/>
            <person name="Kono T."/>
            <person name="Macchietto M."/>
            <person name="Millas R."/>
            <person name="McGilp L."/>
            <person name="Shao M."/>
            <person name="Duquette J."/>
            <person name="Hirsch C.N."/>
            <person name="Kimball J."/>
        </authorList>
    </citation>
    <scope>NUCLEOTIDE SEQUENCE</scope>
    <source>
        <tissue evidence="2">Fresh leaf tissue</tissue>
    </source>
</reference>
<proteinExistence type="predicted"/>
<name>A0A8J5VVJ2_ZIZPA</name>
<evidence type="ECO:0000256" key="1">
    <source>
        <dbReference type="SAM" id="MobiDB-lite"/>
    </source>
</evidence>
<reference evidence="2" key="2">
    <citation type="submission" date="2021-02" db="EMBL/GenBank/DDBJ databases">
        <authorList>
            <person name="Kimball J.A."/>
            <person name="Haas M.W."/>
            <person name="Macchietto M."/>
            <person name="Kono T."/>
            <person name="Duquette J."/>
            <person name="Shao M."/>
        </authorList>
    </citation>
    <scope>NUCLEOTIDE SEQUENCE</scope>
    <source>
        <tissue evidence="2">Fresh leaf tissue</tissue>
    </source>
</reference>
<dbReference type="PANTHER" id="PTHR43473">
    <property type="entry name" value="MAGNESIUM-CHELATASE SUBUNIT CHLD, CHLOROPLASTIC"/>
    <property type="match status" value="1"/>
</dbReference>
<dbReference type="EMBL" id="JAAALK010000085">
    <property type="protein sequence ID" value="KAG8083475.1"/>
    <property type="molecule type" value="Genomic_DNA"/>
</dbReference>
<keyword evidence="3" id="KW-1185">Reference proteome</keyword>
<feature type="compositionally biased region" description="Low complexity" evidence="1">
    <location>
        <begin position="1"/>
        <end position="14"/>
    </location>
</feature>